<dbReference type="SMART" id="SM00028">
    <property type="entry name" value="TPR"/>
    <property type="match status" value="2"/>
</dbReference>
<dbReference type="SUPFAM" id="SSF48452">
    <property type="entry name" value="TPR-like"/>
    <property type="match status" value="1"/>
</dbReference>
<dbReference type="Pfam" id="PF00515">
    <property type="entry name" value="TPR_1"/>
    <property type="match status" value="1"/>
</dbReference>
<dbReference type="eggNOG" id="COG0457">
    <property type="taxonomic scope" value="Bacteria"/>
</dbReference>
<comment type="caution">
    <text evidence="2">The sequence shown here is derived from an EMBL/GenBank/DDBJ whole genome shotgun (WGS) entry which is preliminary data.</text>
</comment>
<reference evidence="2 3" key="1">
    <citation type="submission" date="2013-06" db="EMBL/GenBank/DDBJ databases">
        <authorList>
            <person name="Weinstock G."/>
            <person name="Sodergren E."/>
            <person name="Clifton S."/>
            <person name="Fulton L."/>
            <person name="Fulton B."/>
            <person name="Courtney L."/>
            <person name="Fronick C."/>
            <person name="Harrison M."/>
            <person name="Strong C."/>
            <person name="Farmer C."/>
            <person name="Delahaunty K."/>
            <person name="Markovic C."/>
            <person name="Hall O."/>
            <person name="Minx P."/>
            <person name="Tomlinson C."/>
            <person name="Mitreva M."/>
            <person name="Nelson J."/>
            <person name="Hou S."/>
            <person name="Wollam A."/>
            <person name="Pepin K.H."/>
            <person name="Johnson M."/>
            <person name="Bhonagiri V."/>
            <person name="Nash W.E."/>
            <person name="Warren W."/>
            <person name="Chinwalla A."/>
            <person name="Mardis E.R."/>
            <person name="Wilson R.K."/>
        </authorList>
    </citation>
    <scope>NUCLEOTIDE SEQUENCE [LARGE SCALE GENOMIC DNA]</scope>
    <source>
        <strain evidence="2 3">ATCC 51271</strain>
    </source>
</reference>
<dbReference type="InterPro" id="IPR019734">
    <property type="entry name" value="TPR_rpt"/>
</dbReference>
<protein>
    <submittedName>
        <fullName evidence="2">Tetratricopeptide repeat protein</fullName>
    </submittedName>
</protein>
<dbReference type="InterPro" id="IPR011990">
    <property type="entry name" value="TPR-like_helical_dom_sf"/>
</dbReference>
<proteinExistence type="predicted"/>
<dbReference type="AlphaFoldDB" id="V2XKT0"/>
<name>V2XKT0_9FIRM</name>
<evidence type="ECO:0000313" key="3">
    <source>
        <dbReference type="Proteomes" id="UP000018227"/>
    </source>
</evidence>
<dbReference type="PANTHER" id="PTHR12558:SF13">
    <property type="entry name" value="CELL DIVISION CYCLE PROTEIN 27 HOMOLOG"/>
    <property type="match status" value="1"/>
</dbReference>
<evidence type="ECO:0000313" key="2">
    <source>
        <dbReference type="EMBL" id="ESL02774.1"/>
    </source>
</evidence>
<dbReference type="EMBL" id="ACIL03000013">
    <property type="protein sequence ID" value="ESL02774.1"/>
    <property type="molecule type" value="Genomic_DNA"/>
</dbReference>
<gene>
    <name evidence="2" type="ORF">GCWU0000282_001644</name>
</gene>
<dbReference type="PANTHER" id="PTHR12558">
    <property type="entry name" value="CELL DIVISION CYCLE 16,23,27"/>
    <property type="match status" value="1"/>
</dbReference>
<dbReference type="HOGENOM" id="CLU_1303064_0_0_9"/>
<dbReference type="RefSeq" id="WP_023354516.1">
    <property type="nucleotide sequence ID" value="NZ_KI535368.1"/>
</dbReference>
<dbReference type="Gene3D" id="1.25.40.10">
    <property type="entry name" value="Tetratricopeptide repeat domain"/>
    <property type="match status" value="1"/>
</dbReference>
<dbReference type="OrthoDB" id="7056196at2"/>
<accession>V2XKT0</accession>
<feature type="repeat" description="TPR" evidence="1">
    <location>
        <begin position="116"/>
        <end position="149"/>
    </location>
</feature>
<dbReference type="Proteomes" id="UP000018227">
    <property type="component" value="Unassembled WGS sequence"/>
</dbReference>
<keyword evidence="1" id="KW-0802">TPR repeat</keyword>
<organism evidence="2 3">
    <name type="scientific">Catonella morbi ATCC 51271</name>
    <dbReference type="NCBI Taxonomy" id="592026"/>
    <lineage>
        <taxon>Bacteria</taxon>
        <taxon>Bacillati</taxon>
        <taxon>Bacillota</taxon>
        <taxon>Clostridia</taxon>
        <taxon>Lachnospirales</taxon>
        <taxon>Lachnospiraceae</taxon>
        <taxon>Catonella</taxon>
    </lineage>
</organism>
<dbReference type="PROSITE" id="PS50293">
    <property type="entry name" value="TPR_REGION"/>
    <property type="match status" value="2"/>
</dbReference>
<evidence type="ECO:0000256" key="1">
    <source>
        <dbReference type="PROSITE-ProRule" id="PRU00339"/>
    </source>
</evidence>
<feature type="repeat" description="TPR" evidence="1">
    <location>
        <begin position="82"/>
        <end position="115"/>
    </location>
</feature>
<keyword evidence="3" id="KW-1185">Reference proteome</keyword>
<dbReference type="Pfam" id="PF13181">
    <property type="entry name" value="TPR_8"/>
    <property type="match status" value="1"/>
</dbReference>
<dbReference type="STRING" id="592026.GCWU0000282_001644"/>
<sequence length="211" mass="23968">MILLKCEACGGNQLKKQGNVYECAFCGSKYILDTNENIINKSLTEDDIIRKLGYANQLHEADKYGEELEILIECYEKDSYNSGILTKLGRCYRSLNYIDKAIEYYNMALEINPNEAAAYSNIGTIHILRGDYDKAMPYYEKGLPLFDKADFDYWIAYANYAVVIAKQGDLKRADEMIKEAELHGYKNGKTLRQMAGIKNKGILSGLKSLFS</sequence>
<dbReference type="PROSITE" id="PS50005">
    <property type="entry name" value="TPR"/>
    <property type="match status" value="2"/>
</dbReference>